<evidence type="ECO:0000313" key="2">
    <source>
        <dbReference type="Proteomes" id="UP000276133"/>
    </source>
</evidence>
<name>A0A3M7SY98_BRAPC</name>
<protein>
    <submittedName>
        <fullName evidence="1">Uncharacterized protein</fullName>
    </submittedName>
</protein>
<accession>A0A3M7SY98</accession>
<reference evidence="1 2" key="1">
    <citation type="journal article" date="2018" name="Sci. Rep.">
        <title>Genomic signatures of local adaptation to the degree of environmental predictability in rotifers.</title>
        <authorList>
            <person name="Franch-Gras L."/>
            <person name="Hahn C."/>
            <person name="Garcia-Roger E.M."/>
            <person name="Carmona M.J."/>
            <person name="Serra M."/>
            <person name="Gomez A."/>
        </authorList>
    </citation>
    <scope>NUCLEOTIDE SEQUENCE [LARGE SCALE GENOMIC DNA]</scope>
    <source>
        <strain evidence="1">HYR1</strain>
    </source>
</reference>
<gene>
    <name evidence="1" type="ORF">BpHYR1_025511</name>
</gene>
<evidence type="ECO:0000313" key="1">
    <source>
        <dbReference type="EMBL" id="RNA40665.1"/>
    </source>
</evidence>
<organism evidence="1 2">
    <name type="scientific">Brachionus plicatilis</name>
    <name type="common">Marine rotifer</name>
    <name type="synonym">Brachionus muelleri</name>
    <dbReference type="NCBI Taxonomy" id="10195"/>
    <lineage>
        <taxon>Eukaryota</taxon>
        <taxon>Metazoa</taxon>
        <taxon>Spiralia</taxon>
        <taxon>Gnathifera</taxon>
        <taxon>Rotifera</taxon>
        <taxon>Eurotatoria</taxon>
        <taxon>Monogononta</taxon>
        <taxon>Pseudotrocha</taxon>
        <taxon>Ploima</taxon>
        <taxon>Brachionidae</taxon>
        <taxon>Brachionus</taxon>
    </lineage>
</organism>
<proteinExistence type="predicted"/>
<dbReference type="AlphaFoldDB" id="A0A3M7SY98"/>
<comment type="caution">
    <text evidence="1">The sequence shown here is derived from an EMBL/GenBank/DDBJ whole genome shotgun (WGS) entry which is preliminary data.</text>
</comment>
<sequence>MYANSLGKLFQSLINQNACTRERNSAHIKNNNQEKPMHLSLHLLKYGEFIFFVDRLKQQLLI</sequence>
<dbReference type="Proteomes" id="UP000276133">
    <property type="component" value="Unassembled WGS sequence"/>
</dbReference>
<dbReference type="EMBL" id="REGN01000609">
    <property type="protein sequence ID" value="RNA40665.1"/>
    <property type="molecule type" value="Genomic_DNA"/>
</dbReference>
<keyword evidence="2" id="KW-1185">Reference proteome</keyword>